<comment type="cofactor">
    <cofactor evidence="1">
        <name>a divalent metal cation</name>
        <dbReference type="ChEBI" id="CHEBI:60240"/>
    </cofactor>
</comment>
<evidence type="ECO:0000313" key="4">
    <source>
        <dbReference type="EMBL" id="KIJ40659.1"/>
    </source>
</evidence>
<gene>
    <name evidence="4" type="ORF">M422DRAFT_104672</name>
</gene>
<protein>
    <recommendedName>
        <fullName evidence="3">DDE Tnp4 domain-containing protein</fullName>
    </recommendedName>
</protein>
<dbReference type="GO" id="GO:0046872">
    <property type="term" value="F:metal ion binding"/>
    <property type="evidence" value="ECO:0007669"/>
    <property type="project" value="UniProtKB-KW"/>
</dbReference>
<evidence type="ECO:0000313" key="5">
    <source>
        <dbReference type="Proteomes" id="UP000054279"/>
    </source>
</evidence>
<organism evidence="4 5">
    <name type="scientific">Sphaerobolus stellatus (strain SS14)</name>
    <dbReference type="NCBI Taxonomy" id="990650"/>
    <lineage>
        <taxon>Eukaryota</taxon>
        <taxon>Fungi</taxon>
        <taxon>Dikarya</taxon>
        <taxon>Basidiomycota</taxon>
        <taxon>Agaricomycotina</taxon>
        <taxon>Agaricomycetes</taxon>
        <taxon>Phallomycetidae</taxon>
        <taxon>Geastrales</taxon>
        <taxon>Sphaerobolaceae</taxon>
        <taxon>Sphaerobolus</taxon>
    </lineage>
</organism>
<keyword evidence="2" id="KW-0479">Metal-binding</keyword>
<reference evidence="4 5" key="1">
    <citation type="submission" date="2014-06" db="EMBL/GenBank/DDBJ databases">
        <title>Evolutionary Origins and Diversification of the Mycorrhizal Mutualists.</title>
        <authorList>
            <consortium name="DOE Joint Genome Institute"/>
            <consortium name="Mycorrhizal Genomics Consortium"/>
            <person name="Kohler A."/>
            <person name="Kuo A."/>
            <person name="Nagy L.G."/>
            <person name="Floudas D."/>
            <person name="Copeland A."/>
            <person name="Barry K.W."/>
            <person name="Cichocki N."/>
            <person name="Veneault-Fourrey C."/>
            <person name="LaButti K."/>
            <person name="Lindquist E.A."/>
            <person name="Lipzen A."/>
            <person name="Lundell T."/>
            <person name="Morin E."/>
            <person name="Murat C."/>
            <person name="Riley R."/>
            <person name="Ohm R."/>
            <person name="Sun H."/>
            <person name="Tunlid A."/>
            <person name="Henrissat B."/>
            <person name="Grigoriev I.V."/>
            <person name="Hibbett D.S."/>
            <person name="Martin F."/>
        </authorList>
    </citation>
    <scope>NUCLEOTIDE SEQUENCE [LARGE SCALE GENOMIC DNA]</scope>
    <source>
        <strain evidence="4 5">SS14</strain>
    </source>
</reference>
<dbReference type="EMBL" id="KN837142">
    <property type="protein sequence ID" value="KIJ40659.1"/>
    <property type="molecule type" value="Genomic_DNA"/>
</dbReference>
<dbReference type="HOGENOM" id="CLU_059042_0_0_1"/>
<evidence type="ECO:0000256" key="1">
    <source>
        <dbReference type="ARBA" id="ARBA00001968"/>
    </source>
</evidence>
<name>A0A0C9V0P0_SPHS4</name>
<sequence>EDSVTALCMLLRHLAHPAHLINIQMEFGWEKTRLSRITALTAIFIWHQWKHLLCFDPTRLMREKLQSFAHAIQAKGALLDCIAAIIDGTLQKNARPVRNQCIVFNGWKCIHCLKYHIVISPDGIIIHVYGPVEGRRHDEAVFKESGLAALLEEHFWTPNNHPLFMYGDPAYSMSGHIMAPYKGPAITPQQQAFNAAMSKIREPVEWTFKEITQQFSYLDFSCSQKILLTPCGLFYLISLLLCNA</sequence>
<accession>A0A0C9V0P0</accession>
<feature type="non-terminal residue" evidence="4">
    <location>
        <position position="244"/>
    </location>
</feature>
<keyword evidence="5" id="KW-1185">Reference proteome</keyword>
<feature type="non-terminal residue" evidence="4">
    <location>
        <position position="1"/>
    </location>
</feature>
<feature type="domain" description="DDE Tnp4" evidence="3">
    <location>
        <begin position="86"/>
        <end position="225"/>
    </location>
</feature>
<dbReference type="InterPro" id="IPR027806">
    <property type="entry name" value="HARBI1_dom"/>
</dbReference>
<dbReference type="Proteomes" id="UP000054279">
    <property type="component" value="Unassembled WGS sequence"/>
</dbReference>
<evidence type="ECO:0000256" key="2">
    <source>
        <dbReference type="ARBA" id="ARBA00022723"/>
    </source>
</evidence>
<proteinExistence type="predicted"/>
<evidence type="ECO:0000259" key="3">
    <source>
        <dbReference type="Pfam" id="PF13359"/>
    </source>
</evidence>
<dbReference type="OrthoDB" id="5945905at2759"/>
<dbReference type="AlphaFoldDB" id="A0A0C9V0P0"/>
<dbReference type="Pfam" id="PF13359">
    <property type="entry name" value="DDE_Tnp_4"/>
    <property type="match status" value="1"/>
</dbReference>